<feature type="compositionally biased region" description="Basic residues" evidence="1">
    <location>
        <begin position="139"/>
        <end position="153"/>
    </location>
</feature>
<feature type="compositionally biased region" description="Pro residues" evidence="1">
    <location>
        <begin position="168"/>
        <end position="180"/>
    </location>
</feature>
<dbReference type="AlphaFoldDB" id="A0A835ZKX4"/>
<organism evidence="2 3">
    <name type="scientific">Tribonema minus</name>
    <dbReference type="NCBI Taxonomy" id="303371"/>
    <lineage>
        <taxon>Eukaryota</taxon>
        <taxon>Sar</taxon>
        <taxon>Stramenopiles</taxon>
        <taxon>Ochrophyta</taxon>
        <taxon>PX clade</taxon>
        <taxon>Xanthophyceae</taxon>
        <taxon>Tribonematales</taxon>
        <taxon>Tribonemataceae</taxon>
        <taxon>Tribonema</taxon>
    </lineage>
</organism>
<dbReference type="PANTHER" id="PTHR31827:SF1">
    <property type="entry name" value="EMB|CAB89363.1"/>
    <property type="match status" value="1"/>
</dbReference>
<comment type="caution">
    <text evidence="2">The sequence shown here is derived from an EMBL/GenBank/DDBJ whole genome shotgun (WGS) entry which is preliminary data.</text>
</comment>
<gene>
    <name evidence="2" type="ORF">JKP88DRAFT_260791</name>
</gene>
<keyword evidence="3" id="KW-1185">Reference proteome</keyword>
<protein>
    <submittedName>
        <fullName evidence="2">Uncharacterized protein</fullName>
    </submittedName>
</protein>
<feature type="compositionally biased region" description="Basic residues" evidence="1">
    <location>
        <begin position="50"/>
        <end position="66"/>
    </location>
</feature>
<feature type="compositionally biased region" description="Basic and acidic residues" evidence="1">
    <location>
        <begin position="86"/>
        <end position="103"/>
    </location>
</feature>
<name>A0A835ZKX4_9STRA</name>
<accession>A0A835ZKX4</accession>
<evidence type="ECO:0000256" key="1">
    <source>
        <dbReference type="SAM" id="MobiDB-lite"/>
    </source>
</evidence>
<dbReference type="Proteomes" id="UP000664859">
    <property type="component" value="Unassembled WGS sequence"/>
</dbReference>
<dbReference type="PANTHER" id="PTHR31827">
    <property type="entry name" value="EMB|CAB89363.1"/>
    <property type="match status" value="1"/>
</dbReference>
<reference evidence="2" key="1">
    <citation type="submission" date="2021-02" db="EMBL/GenBank/DDBJ databases">
        <title>First Annotated Genome of the Yellow-green Alga Tribonema minus.</title>
        <authorList>
            <person name="Mahan K.M."/>
        </authorList>
    </citation>
    <scope>NUCLEOTIDE SEQUENCE</scope>
    <source>
        <strain evidence="2">UTEX B ZZ1240</strain>
    </source>
</reference>
<dbReference type="EMBL" id="JAFCMP010000001">
    <property type="protein sequence ID" value="KAG5192844.1"/>
    <property type="molecule type" value="Genomic_DNA"/>
</dbReference>
<proteinExistence type="predicted"/>
<evidence type="ECO:0000313" key="3">
    <source>
        <dbReference type="Proteomes" id="UP000664859"/>
    </source>
</evidence>
<feature type="compositionally biased region" description="Low complexity" evidence="1">
    <location>
        <begin position="181"/>
        <end position="196"/>
    </location>
</feature>
<feature type="region of interest" description="Disordered" evidence="1">
    <location>
        <begin position="1"/>
        <end position="196"/>
    </location>
</feature>
<sequence length="544" mass="57771">MSRSRARAPDATASCAAPGPRSAARFPFRGMRTRRSSKAAAEGGEGEGGRRRRTPPRTWRRRRRRLPPVAGAKIERAARQRRPQGARREAGRARRRPRSESPMRRSVRGPMEGTGRRRDPLSTPLPAPEGTGGGGVAPRHLRRRRPRGPKRTARTTSGTEATGRETARPPPPRAPAPPAARTPTAAGASPRAGGCAATTAGGPRCVVPGCPSSAEQAADGRPGRCVAHAGGRRCEVAGCESSAVSGGVGGEALCGRHGGGRRCDVDGCPKAAVSGGAPGGGRFCRGHGGGLRCSVEGCGKAAQSGGRRTGAPPRCCGHGGGHRCAMSCCRGVEGLEPSHAPHAHPDDGRRMCAFAARYLVQCAPSDEERVALMRRFRFKKLLVMRGEHAFYHALTKEAPELRLTTRVLDASVRAAAGKIKGTGDGRPDAFQYIADGESEWAIHLEYDEGVKHEKGEGRLADVADAAGVDPSRVFVVRVQAHHDEPAKAVCARRTKGSHSYFELTRQGEEVVAETAEAVREILSWIRDGTADSRPDASRRWVINF</sequence>
<evidence type="ECO:0000313" key="2">
    <source>
        <dbReference type="EMBL" id="KAG5192844.1"/>
    </source>
</evidence>